<feature type="transmembrane region" description="Helical" evidence="1">
    <location>
        <begin position="24"/>
        <end position="48"/>
    </location>
</feature>
<dbReference type="Proteomes" id="UP000038045">
    <property type="component" value="Unplaced"/>
</dbReference>
<protein>
    <submittedName>
        <fullName evidence="3">Transferred entry: 7.1.1.9</fullName>
    </submittedName>
</protein>
<name>A0A0N4ZQ48_PARTI</name>
<evidence type="ECO:0000256" key="1">
    <source>
        <dbReference type="SAM" id="Phobius"/>
    </source>
</evidence>
<keyword evidence="1" id="KW-1133">Transmembrane helix</keyword>
<keyword evidence="1" id="KW-0812">Transmembrane</keyword>
<proteinExistence type="predicted"/>
<reference evidence="3" key="1">
    <citation type="submission" date="2017-02" db="UniProtKB">
        <authorList>
            <consortium name="WormBaseParasite"/>
        </authorList>
    </citation>
    <scope>IDENTIFICATION</scope>
</reference>
<accession>A0A0N4ZQ48</accession>
<keyword evidence="1" id="KW-0472">Membrane</keyword>
<evidence type="ECO:0000313" key="2">
    <source>
        <dbReference type="Proteomes" id="UP000038045"/>
    </source>
</evidence>
<dbReference type="WBParaSite" id="PTRK_0001065200.1">
    <property type="protein sequence ID" value="PTRK_0001065200.1"/>
    <property type="gene ID" value="PTRK_0001065200"/>
</dbReference>
<dbReference type="AlphaFoldDB" id="A0A0N4ZQ48"/>
<evidence type="ECO:0000313" key="3">
    <source>
        <dbReference type="WBParaSite" id="PTRK_0001065200.1"/>
    </source>
</evidence>
<keyword evidence="2" id="KW-1185">Reference proteome</keyword>
<organism evidence="2 3">
    <name type="scientific">Parastrongyloides trichosuri</name>
    <name type="common">Possum-specific nematode worm</name>
    <dbReference type="NCBI Taxonomy" id="131310"/>
    <lineage>
        <taxon>Eukaryota</taxon>
        <taxon>Metazoa</taxon>
        <taxon>Ecdysozoa</taxon>
        <taxon>Nematoda</taxon>
        <taxon>Chromadorea</taxon>
        <taxon>Rhabditida</taxon>
        <taxon>Tylenchina</taxon>
        <taxon>Panagrolaimomorpha</taxon>
        <taxon>Strongyloidoidea</taxon>
        <taxon>Strongyloididae</taxon>
        <taxon>Parastrongyloides</taxon>
    </lineage>
</organism>
<sequence length="78" mass="8807">MFYTLLGLNNDDVAKKYGLPKVEIHAVIIIAIVLQIIGYILFTGLMVYAAKLRGVEINNAIDFDYHAKHRRTTSRTGK</sequence>